<dbReference type="InterPro" id="IPR025662">
    <property type="entry name" value="Sigma_54_int_dom_ATP-bd_1"/>
</dbReference>
<keyword evidence="1" id="KW-0547">Nucleotide-binding</keyword>
<dbReference type="PROSITE" id="PS00676">
    <property type="entry name" value="SIGMA54_INTERACT_2"/>
    <property type="match status" value="1"/>
</dbReference>
<dbReference type="FunFam" id="3.40.50.300:FF:000006">
    <property type="entry name" value="DNA-binding transcriptional regulator NtrC"/>
    <property type="match status" value="1"/>
</dbReference>
<evidence type="ECO:0000259" key="8">
    <source>
        <dbReference type="PROSITE" id="PS50045"/>
    </source>
</evidence>
<dbReference type="InterPro" id="IPR011006">
    <property type="entry name" value="CheY-like_superfamily"/>
</dbReference>
<dbReference type="SUPFAM" id="SSF46689">
    <property type="entry name" value="Homeodomain-like"/>
    <property type="match status" value="1"/>
</dbReference>
<keyword evidence="5" id="KW-0010">Activator</keyword>
<evidence type="ECO:0000256" key="7">
    <source>
        <dbReference type="PROSITE-ProRule" id="PRU00169"/>
    </source>
</evidence>
<dbReference type="Gene3D" id="1.10.10.60">
    <property type="entry name" value="Homeodomain-like"/>
    <property type="match status" value="1"/>
</dbReference>
<dbReference type="Pfam" id="PF02954">
    <property type="entry name" value="HTH_8"/>
    <property type="match status" value="1"/>
</dbReference>
<dbReference type="FunFam" id="1.10.8.60:FF:000014">
    <property type="entry name" value="DNA-binding transcriptional regulator NtrC"/>
    <property type="match status" value="1"/>
</dbReference>
<dbReference type="EMBL" id="DRDR01000125">
    <property type="protein sequence ID" value="HDL60387.1"/>
    <property type="molecule type" value="Genomic_DNA"/>
</dbReference>
<evidence type="ECO:0000313" key="10">
    <source>
        <dbReference type="EMBL" id="HDL60387.1"/>
    </source>
</evidence>
<dbReference type="SUPFAM" id="SSF52172">
    <property type="entry name" value="CheY-like"/>
    <property type="match status" value="1"/>
</dbReference>
<dbReference type="PROSITE" id="PS50045">
    <property type="entry name" value="SIGMA54_INTERACT_4"/>
    <property type="match status" value="1"/>
</dbReference>
<dbReference type="InterPro" id="IPR009057">
    <property type="entry name" value="Homeodomain-like_sf"/>
</dbReference>
<keyword evidence="3" id="KW-0805">Transcription regulation</keyword>
<evidence type="ECO:0000256" key="3">
    <source>
        <dbReference type="ARBA" id="ARBA00023015"/>
    </source>
</evidence>
<dbReference type="Gene3D" id="3.40.50.300">
    <property type="entry name" value="P-loop containing nucleotide triphosphate hydrolases"/>
    <property type="match status" value="1"/>
</dbReference>
<dbReference type="InterPro" id="IPR003593">
    <property type="entry name" value="AAA+_ATPase"/>
</dbReference>
<organism evidence="10">
    <name type="scientific">candidate division WOR-3 bacterium</name>
    <dbReference type="NCBI Taxonomy" id="2052148"/>
    <lineage>
        <taxon>Bacteria</taxon>
        <taxon>Bacteria division WOR-3</taxon>
    </lineage>
</organism>
<dbReference type="InterPro" id="IPR027417">
    <property type="entry name" value="P-loop_NTPase"/>
</dbReference>
<dbReference type="Proteomes" id="UP000886381">
    <property type="component" value="Unassembled WGS sequence"/>
</dbReference>
<keyword evidence="7" id="KW-0597">Phosphoprotein</keyword>
<sequence>MSKILIIEDEGSQRMLLREFLEERGYTVDEAETGEEGIKKVKKMAFDVVLIDIRLPDISGIEVLKEIRKINLEIKAIMITAFQDVKLVVESLKNGAFNYLVKPINLEELLINIRKAQENLRLEREVKVLRTIVRPERLKGIVAESYAMKQVVDIAIRVAGSSSTVLITGESGTGKELIARLIHEKSQRKNGPFVAVNLAAIPESLIESELFGYEKGAFTGADREKPGLIERAHGGTLFLDEIGELPLPLQVKLLRVIEEKEIQRLGGLKPKKVDFRLLTATNRDLEEMVKAGTFRDDLFYRINVIHIHIPSLRERKEDIPYLLEHFLKIYSAREAKKIKGFTREAYELLLRYHYPGNVRELENIVERAVVLSQGEYITTEELPLSLRKEIFPQEQEFLSLDERIEAIEKSIILEALKRNNWVKTRAARELGISERVLRYRIRKFGIQENKK</sequence>
<evidence type="ECO:0000256" key="1">
    <source>
        <dbReference type="ARBA" id="ARBA00022741"/>
    </source>
</evidence>
<dbReference type="Pfam" id="PF00158">
    <property type="entry name" value="Sigma54_activat"/>
    <property type="match status" value="1"/>
</dbReference>
<dbReference type="GO" id="GO:0006355">
    <property type="term" value="P:regulation of DNA-templated transcription"/>
    <property type="evidence" value="ECO:0007669"/>
    <property type="project" value="InterPro"/>
</dbReference>
<dbReference type="SMART" id="SM00382">
    <property type="entry name" value="AAA"/>
    <property type="match status" value="1"/>
</dbReference>
<dbReference type="CDD" id="cd00009">
    <property type="entry name" value="AAA"/>
    <property type="match status" value="1"/>
</dbReference>
<evidence type="ECO:0000256" key="5">
    <source>
        <dbReference type="ARBA" id="ARBA00023159"/>
    </source>
</evidence>
<dbReference type="Pfam" id="PF25601">
    <property type="entry name" value="AAA_lid_14"/>
    <property type="match status" value="1"/>
</dbReference>
<protein>
    <submittedName>
        <fullName evidence="10">Sigma-54-dependent Fis family transcriptional regulator</fullName>
    </submittedName>
</protein>
<dbReference type="SUPFAM" id="SSF52540">
    <property type="entry name" value="P-loop containing nucleoside triphosphate hydrolases"/>
    <property type="match status" value="1"/>
</dbReference>
<dbReference type="InterPro" id="IPR002078">
    <property type="entry name" value="Sigma_54_int"/>
</dbReference>
<dbReference type="InterPro" id="IPR002197">
    <property type="entry name" value="HTH_Fis"/>
</dbReference>
<dbReference type="AlphaFoldDB" id="A0A7V0LUA5"/>
<dbReference type="InterPro" id="IPR001789">
    <property type="entry name" value="Sig_transdc_resp-reg_receiver"/>
</dbReference>
<evidence type="ECO:0000256" key="6">
    <source>
        <dbReference type="ARBA" id="ARBA00023163"/>
    </source>
</evidence>
<dbReference type="Gene3D" id="1.10.8.60">
    <property type="match status" value="1"/>
</dbReference>
<dbReference type="InterPro" id="IPR025944">
    <property type="entry name" value="Sigma_54_int_dom_CS"/>
</dbReference>
<dbReference type="PRINTS" id="PR01590">
    <property type="entry name" value="HTHFIS"/>
</dbReference>
<reference evidence="10" key="1">
    <citation type="journal article" date="2020" name="mSystems">
        <title>Genome- and Community-Level Interaction Insights into Carbon Utilization and Element Cycling Functions of Hydrothermarchaeota in Hydrothermal Sediment.</title>
        <authorList>
            <person name="Zhou Z."/>
            <person name="Liu Y."/>
            <person name="Xu W."/>
            <person name="Pan J."/>
            <person name="Luo Z.H."/>
            <person name="Li M."/>
        </authorList>
    </citation>
    <scope>NUCLEOTIDE SEQUENCE [LARGE SCALE GENOMIC DNA]</scope>
    <source>
        <strain evidence="10">HyVt-28</strain>
    </source>
</reference>
<dbReference type="PANTHER" id="PTHR32071">
    <property type="entry name" value="TRANSCRIPTIONAL REGULATORY PROTEIN"/>
    <property type="match status" value="1"/>
</dbReference>
<evidence type="ECO:0000256" key="2">
    <source>
        <dbReference type="ARBA" id="ARBA00022840"/>
    </source>
</evidence>
<comment type="caution">
    <text evidence="10">The sequence shown here is derived from an EMBL/GenBank/DDBJ whole genome shotgun (WGS) entry which is preliminary data.</text>
</comment>
<keyword evidence="2" id="KW-0067">ATP-binding</keyword>
<name>A0A7V0LUA5_UNCW3</name>
<dbReference type="Pfam" id="PF00072">
    <property type="entry name" value="Response_reg"/>
    <property type="match status" value="1"/>
</dbReference>
<dbReference type="Gene3D" id="3.40.50.2300">
    <property type="match status" value="1"/>
</dbReference>
<dbReference type="GO" id="GO:0000160">
    <property type="term" value="P:phosphorelay signal transduction system"/>
    <property type="evidence" value="ECO:0007669"/>
    <property type="project" value="InterPro"/>
</dbReference>
<feature type="domain" description="Sigma-54 factor interaction" evidence="8">
    <location>
        <begin position="141"/>
        <end position="370"/>
    </location>
</feature>
<proteinExistence type="predicted"/>
<feature type="modified residue" description="4-aspartylphosphate" evidence="7">
    <location>
        <position position="52"/>
    </location>
</feature>
<dbReference type="InterPro" id="IPR058031">
    <property type="entry name" value="AAA_lid_NorR"/>
</dbReference>
<keyword evidence="4" id="KW-0238">DNA-binding</keyword>
<gene>
    <name evidence="10" type="ORF">ENH14_02905</name>
</gene>
<accession>A0A7V0LUA5</accession>
<dbReference type="PROSITE" id="PS00675">
    <property type="entry name" value="SIGMA54_INTERACT_1"/>
    <property type="match status" value="1"/>
</dbReference>
<dbReference type="GO" id="GO:0043565">
    <property type="term" value="F:sequence-specific DNA binding"/>
    <property type="evidence" value="ECO:0007669"/>
    <property type="project" value="InterPro"/>
</dbReference>
<dbReference type="GO" id="GO:0005524">
    <property type="term" value="F:ATP binding"/>
    <property type="evidence" value="ECO:0007669"/>
    <property type="project" value="UniProtKB-KW"/>
</dbReference>
<dbReference type="SMART" id="SM00448">
    <property type="entry name" value="REC"/>
    <property type="match status" value="1"/>
</dbReference>
<keyword evidence="6" id="KW-0804">Transcription</keyword>
<dbReference type="PROSITE" id="PS00688">
    <property type="entry name" value="SIGMA54_INTERACT_3"/>
    <property type="match status" value="1"/>
</dbReference>
<evidence type="ECO:0000256" key="4">
    <source>
        <dbReference type="ARBA" id="ARBA00023125"/>
    </source>
</evidence>
<evidence type="ECO:0000259" key="9">
    <source>
        <dbReference type="PROSITE" id="PS50110"/>
    </source>
</evidence>
<dbReference type="PROSITE" id="PS50110">
    <property type="entry name" value="RESPONSE_REGULATORY"/>
    <property type="match status" value="1"/>
</dbReference>
<feature type="domain" description="Response regulatory" evidence="9">
    <location>
        <begin position="3"/>
        <end position="117"/>
    </location>
</feature>
<dbReference type="InterPro" id="IPR025943">
    <property type="entry name" value="Sigma_54_int_dom_ATP-bd_2"/>
</dbReference>